<comment type="caution">
    <text evidence="4">The sequence shown here is derived from an EMBL/GenBank/DDBJ whole genome shotgun (WGS) entry which is preliminary data.</text>
</comment>
<evidence type="ECO:0000313" key="4">
    <source>
        <dbReference type="EMBL" id="GHI31564.1"/>
    </source>
</evidence>
<dbReference type="PANTHER" id="PTHR46844">
    <property type="entry name" value="SLR5058 PROTEIN"/>
    <property type="match status" value="1"/>
</dbReference>
<protein>
    <submittedName>
        <fullName evidence="4">ATP-binding protein</fullName>
    </submittedName>
</protein>
<sequence length="1066" mass="117508">MGWEAVAAKLAASALRAASTAIMRAVTTPNHGILATRNPAKGRLANKIRPPRQITDKDITHFSTLVTSALEPVIATEFRGMASYEVNAAAEAANAAFTATRVDMFDCSLDPATFADAVIKETDDKAATRALSEEGEQLYQRMIFECSAQVIHFVSTWPSFLAVVNKEQLARINLLLVETDRVRWAVSGEKDARIRRFESRYARYVVQKLDQLELFGLTLANPEAKSYPLSTAYISLALADAGAQSHGSTIEGSLKFSNKSARQDSDEVSGASGSLRSEAALAAFPRILLRGDAGSGKSTLLFWLAVNAARGTLEEELLALTDHVPFVLPLRRFADRDLPAPEEFLSEIGRNLAGEMPDGWVNSVLGTGHALVLIDGVDELPEGQREEAKRWLQDLISIYPQCRYIVTSRPAAAEEKWLARDGFVALDLLPMGKSDIESFIHHWHKAAREAMGPNSDDNDDDLDTFQAELITQVNTQRQLRRLASNPLLCALLCTLNRDRRMQLPRGRMELYAAALEMLLVRRDNERKIVHPNAPTLTLHQKKRILGNLAYWLLRNGWTDCTSTQAVEQIQNALTGMPAIDDGAEDVYKYLMVRSGVLRTPVEGRVDFVHRTFQEYLAAENLIALNDIGVLIANAHLDQWHEAVTMAVGHARPHERQIILDELLLRGDEEPTFTTKLHLLAAACLENADELDPATYRRVRESAERLIPPTRFSEAKELAAAGETVLALLPRAHKGLKVNQAASTVRAAALIGGDAALELISSYGPDGRVAVHKELARSWNQFDAREYAIRVLSKSPAFKNSLDLQFPEVLDVVEHFGELVRLSVGFPLNDLSWGSKLPHLRQLLVSAYGGRFREAELASIADLTELNISFTDEDGSSACVPRLGHLEKLTTLTLRGRWHKTSVAVDAGALPPMPGLTELTLVRCATRPLVGQAERFPSLQELSLHSNSDIDLRGIGAYGTIKHLALQFFARIKNAEELRHLESLKSATVLLHHGAADSLTELAAHAHALRYLQVGIYAHTSSPIKLDLTCFNEARSLNISVIAYGPVEVLTDGVGEGVEVHVSYRKW</sequence>
<dbReference type="Pfam" id="PF22733">
    <property type="entry name" value="NNH1"/>
    <property type="match status" value="1"/>
</dbReference>
<dbReference type="PANTHER" id="PTHR46844:SF1">
    <property type="entry name" value="SLR5058 PROTEIN"/>
    <property type="match status" value="1"/>
</dbReference>
<dbReference type="InterPro" id="IPR027417">
    <property type="entry name" value="P-loop_NTPase"/>
</dbReference>
<accession>A0ABQ3Q2S9</accession>
<evidence type="ECO:0000313" key="5">
    <source>
        <dbReference type="Proteomes" id="UP001052655"/>
    </source>
</evidence>
<feature type="domain" description="NACHT" evidence="3">
    <location>
        <begin position="285"/>
        <end position="623"/>
    </location>
</feature>
<dbReference type="InterPro" id="IPR007111">
    <property type="entry name" value="NACHT_NTPase"/>
</dbReference>
<organism evidence="4 5">
    <name type="scientific">Streptomyces daghestanicus</name>
    <dbReference type="NCBI Taxonomy" id="66885"/>
    <lineage>
        <taxon>Bacteria</taxon>
        <taxon>Bacillati</taxon>
        <taxon>Actinomycetota</taxon>
        <taxon>Actinomycetes</taxon>
        <taxon>Kitasatosporales</taxon>
        <taxon>Streptomycetaceae</taxon>
        <taxon>Streptomyces</taxon>
    </lineage>
</organism>
<dbReference type="Proteomes" id="UP001052655">
    <property type="component" value="Unassembled WGS sequence"/>
</dbReference>
<proteinExistence type="predicted"/>
<evidence type="ECO:0000256" key="1">
    <source>
        <dbReference type="ARBA" id="ARBA00022741"/>
    </source>
</evidence>
<gene>
    <name evidence="4" type="ORF">Sdagh_32940</name>
</gene>
<evidence type="ECO:0000259" key="3">
    <source>
        <dbReference type="PROSITE" id="PS50837"/>
    </source>
</evidence>
<reference evidence="4" key="1">
    <citation type="submission" date="2024-05" db="EMBL/GenBank/DDBJ databases">
        <title>Whole genome shotgun sequence of Streptomyces daghestanicus NBRC 12762.</title>
        <authorList>
            <person name="Komaki H."/>
            <person name="Tamura T."/>
        </authorList>
    </citation>
    <scope>NUCLEOTIDE SEQUENCE</scope>
    <source>
        <strain evidence="4">NBRC 12762</strain>
    </source>
</reference>
<dbReference type="Pfam" id="PF05729">
    <property type="entry name" value="NACHT"/>
    <property type="match status" value="1"/>
</dbReference>
<dbReference type="PROSITE" id="PS50837">
    <property type="entry name" value="NACHT"/>
    <property type="match status" value="1"/>
</dbReference>
<dbReference type="InterPro" id="IPR054547">
    <property type="entry name" value="NNH1"/>
</dbReference>
<dbReference type="SUPFAM" id="SSF52047">
    <property type="entry name" value="RNI-like"/>
    <property type="match status" value="1"/>
</dbReference>
<evidence type="ECO:0000256" key="2">
    <source>
        <dbReference type="ARBA" id="ARBA00022840"/>
    </source>
</evidence>
<dbReference type="EMBL" id="BNDX01000008">
    <property type="protein sequence ID" value="GHI31564.1"/>
    <property type="molecule type" value="Genomic_DNA"/>
</dbReference>
<dbReference type="InterPro" id="IPR032675">
    <property type="entry name" value="LRR_dom_sf"/>
</dbReference>
<dbReference type="GO" id="GO:0005524">
    <property type="term" value="F:ATP binding"/>
    <property type="evidence" value="ECO:0007669"/>
    <property type="project" value="UniProtKB-KW"/>
</dbReference>
<keyword evidence="5" id="KW-1185">Reference proteome</keyword>
<keyword evidence="1" id="KW-0547">Nucleotide-binding</keyword>
<dbReference type="SUPFAM" id="SSF52540">
    <property type="entry name" value="P-loop containing nucleoside triphosphate hydrolases"/>
    <property type="match status" value="1"/>
</dbReference>
<keyword evidence="2 4" id="KW-0067">ATP-binding</keyword>
<name>A0ABQ3Q2S9_9ACTN</name>
<dbReference type="Gene3D" id="3.40.50.300">
    <property type="entry name" value="P-loop containing nucleotide triphosphate hydrolases"/>
    <property type="match status" value="1"/>
</dbReference>
<dbReference type="Gene3D" id="3.80.10.10">
    <property type="entry name" value="Ribonuclease Inhibitor"/>
    <property type="match status" value="1"/>
</dbReference>